<dbReference type="AlphaFoldDB" id="A0A9X7UWG0"/>
<sequence length="115" mass="12719">MRIIIDNANEKQYRLHIGVSDSAGTQYSTSLWWGGELSHQANHGCFAPLRGAFFLSRAATATAATTTDADDGYPAGFTQENNGRTAQQNSSRSETRGQKQSGKNRWEQRIRKKIA</sequence>
<dbReference type="KEGG" id="vcw:GJQ55_01980"/>
<dbReference type="Proteomes" id="UP000596074">
    <property type="component" value="Chromosome"/>
</dbReference>
<protein>
    <submittedName>
        <fullName evidence="2">Uncharacterized protein</fullName>
    </submittedName>
</protein>
<dbReference type="EMBL" id="CP046056">
    <property type="protein sequence ID" value="QQD23318.1"/>
    <property type="molecule type" value="Genomic_DNA"/>
</dbReference>
<dbReference type="RefSeq" id="WP_228345843.1">
    <property type="nucleotide sequence ID" value="NZ_CP046056.1"/>
</dbReference>
<evidence type="ECO:0000313" key="3">
    <source>
        <dbReference type="Proteomes" id="UP000596074"/>
    </source>
</evidence>
<keyword evidence="3" id="KW-1185">Reference proteome</keyword>
<accession>A0A9X7UWG0</accession>
<name>A0A9X7UWG0_9GAMM</name>
<evidence type="ECO:0000256" key="1">
    <source>
        <dbReference type="SAM" id="MobiDB-lite"/>
    </source>
</evidence>
<gene>
    <name evidence="2" type="ORF">GJQ55_01980</name>
</gene>
<feature type="compositionally biased region" description="Polar residues" evidence="1">
    <location>
        <begin position="78"/>
        <end position="103"/>
    </location>
</feature>
<organism evidence="2 3">
    <name type="scientific">Venatoribacter cucullus</name>
    <dbReference type="NCBI Taxonomy" id="2661630"/>
    <lineage>
        <taxon>Bacteria</taxon>
        <taxon>Pseudomonadati</taxon>
        <taxon>Pseudomonadota</taxon>
        <taxon>Gammaproteobacteria</taxon>
        <taxon>Oceanospirillales</taxon>
        <taxon>Oceanospirillaceae</taxon>
        <taxon>Venatoribacter</taxon>
    </lineage>
</organism>
<evidence type="ECO:0000313" key="2">
    <source>
        <dbReference type="EMBL" id="QQD23318.1"/>
    </source>
</evidence>
<reference evidence="2 3" key="1">
    <citation type="submission" date="2019-11" db="EMBL/GenBank/DDBJ databases">
        <title>Venatorbacter sp. nov. a predator of Campylobacter and other Gram-negative bacteria.</title>
        <authorList>
            <person name="Saeedi A."/>
            <person name="Cummings N.J."/>
            <person name="Connerton I.F."/>
            <person name="Connerton P.L."/>
        </authorList>
    </citation>
    <scope>NUCLEOTIDE SEQUENCE [LARGE SCALE GENOMIC DNA]</scope>
    <source>
        <strain evidence="2">XL5</strain>
    </source>
</reference>
<feature type="region of interest" description="Disordered" evidence="1">
    <location>
        <begin position="65"/>
        <end position="115"/>
    </location>
</feature>
<proteinExistence type="predicted"/>